<dbReference type="InterPro" id="IPR029044">
    <property type="entry name" value="Nucleotide-diphossugar_trans"/>
</dbReference>
<dbReference type="InterPro" id="IPR050834">
    <property type="entry name" value="Glycosyltransf_2"/>
</dbReference>
<evidence type="ECO:0000259" key="1">
    <source>
        <dbReference type="Pfam" id="PF00535"/>
    </source>
</evidence>
<dbReference type="PANTHER" id="PTHR43685:SF2">
    <property type="entry name" value="GLYCOSYLTRANSFERASE 2-LIKE DOMAIN-CONTAINING PROTEIN"/>
    <property type="match status" value="1"/>
</dbReference>
<dbReference type="InterPro" id="IPR001173">
    <property type="entry name" value="Glyco_trans_2-like"/>
</dbReference>
<dbReference type="Pfam" id="PF00535">
    <property type="entry name" value="Glycos_transf_2"/>
    <property type="match status" value="1"/>
</dbReference>
<dbReference type="NCBIfam" id="NF038302">
    <property type="entry name" value="EPS_HpsE"/>
    <property type="match status" value="1"/>
</dbReference>
<comment type="caution">
    <text evidence="2">The sequence shown here is derived from an EMBL/GenBank/DDBJ whole genome shotgun (WGS) entry which is preliminary data.</text>
</comment>
<sequence>MIDFTVAIPTYNGAARLPAVLSRLQKQVNTEGLSWEIIVVDNNSQDNTAKLVQEYQTIWSSAYPLKYVCETQQGAAFARNRAVQEASGRFVGFLDDDNLPESDWVVSAYEFGKTHPNVGAYGSQVKGKFEVEPPKNFAKIAGFFAITNRGNRAHRYEMRQKLLPAGAGLVVRKQAWWENVPNSLFLNHKGKEVGLASEDLEAVLYIQKAGWEIWYNPKMVIYHDIPSWRLSKDYLISVARCVGLSRHHLRMMRLEDWQKPLLIPAYFVNDFRRLVVCWLKNSRAMKEDAIAACEFELLRCSLISPFFLWKKQYLSSKNTANVTEKNLAELQLKKQVSLKTR</sequence>
<reference evidence="2 3" key="1">
    <citation type="submission" date="2024-09" db="EMBL/GenBank/DDBJ databases">
        <title>Floridaenema gen nov. (Aerosakkonemataceae, Aerosakkonematales ord. nov., Cyanobacteria) from benthic tropical and subtropical fresh waters, with the description of four new species.</title>
        <authorList>
            <person name="Moretto J.A."/>
            <person name="Berthold D.E."/>
            <person name="Lefler F.W."/>
            <person name="Huang I.-S."/>
            <person name="Laughinghouse H. IV."/>
        </authorList>
    </citation>
    <scope>NUCLEOTIDE SEQUENCE [LARGE SCALE GENOMIC DNA]</scope>
    <source>
        <strain evidence="2 3">BLCC-F154</strain>
    </source>
</reference>
<dbReference type="SUPFAM" id="SSF53448">
    <property type="entry name" value="Nucleotide-diphospho-sugar transferases"/>
    <property type="match status" value="1"/>
</dbReference>
<dbReference type="EMBL" id="JBHFNS010000050">
    <property type="protein sequence ID" value="MFB2935944.1"/>
    <property type="molecule type" value="Genomic_DNA"/>
</dbReference>
<gene>
    <name evidence="2" type="primary">hpsE</name>
    <name evidence="2" type="ORF">ACE1B6_11880</name>
</gene>
<dbReference type="Gene3D" id="3.90.550.10">
    <property type="entry name" value="Spore Coat Polysaccharide Biosynthesis Protein SpsA, Chain A"/>
    <property type="match status" value="1"/>
</dbReference>
<dbReference type="CDD" id="cd00761">
    <property type="entry name" value="Glyco_tranf_GTA_type"/>
    <property type="match status" value="1"/>
</dbReference>
<keyword evidence="3" id="KW-1185">Reference proteome</keyword>
<proteinExistence type="predicted"/>
<evidence type="ECO:0000313" key="2">
    <source>
        <dbReference type="EMBL" id="MFB2935944.1"/>
    </source>
</evidence>
<dbReference type="PANTHER" id="PTHR43685">
    <property type="entry name" value="GLYCOSYLTRANSFERASE"/>
    <property type="match status" value="1"/>
</dbReference>
<dbReference type="RefSeq" id="WP_413257445.1">
    <property type="nucleotide sequence ID" value="NZ_JBHFNS010000050.1"/>
</dbReference>
<feature type="domain" description="Glycosyltransferase 2-like" evidence="1">
    <location>
        <begin position="5"/>
        <end position="131"/>
    </location>
</feature>
<evidence type="ECO:0000313" key="3">
    <source>
        <dbReference type="Proteomes" id="UP001576776"/>
    </source>
</evidence>
<organism evidence="2 3">
    <name type="scientific">Floridaenema fluviatile BLCC-F154</name>
    <dbReference type="NCBI Taxonomy" id="3153640"/>
    <lineage>
        <taxon>Bacteria</taxon>
        <taxon>Bacillati</taxon>
        <taxon>Cyanobacteriota</taxon>
        <taxon>Cyanophyceae</taxon>
        <taxon>Oscillatoriophycideae</taxon>
        <taxon>Aerosakkonematales</taxon>
        <taxon>Aerosakkonemataceae</taxon>
        <taxon>Floridanema</taxon>
        <taxon>Floridanema fluviatile</taxon>
    </lineage>
</organism>
<dbReference type="Proteomes" id="UP001576776">
    <property type="component" value="Unassembled WGS sequence"/>
</dbReference>
<protein>
    <submittedName>
        <fullName evidence="2">Hormogonium polysaccharide biosynthesis glycosyltransferase HpsE</fullName>
    </submittedName>
</protein>
<accession>A0ABV4YAU8</accession>
<name>A0ABV4YAU8_9CYAN</name>